<proteinExistence type="predicted"/>
<evidence type="ECO:0000313" key="1">
    <source>
        <dbReference type="EMBL" id="KPL13586.1"/>
    </source>
</evidence>
<sequence length="86" mass="9663">KIVADDLTAQTITLHIAAVGNGDFTPIEKDIVTEGWVFDNTSKIIRIVIDTETYLMNPGRYRGAIIWEDQDRTLVVMNIYVNPAVI</sequence>
<reference evidence="1 2" key="1">
    <citation type="journal article" date="2015" name="Microbiome">
        <title>Genomic resolution of linkages in carbon, nitrogen, and sulfur cycling among widespread estuary sediment bacteria.</title>
        <authorList>
            <person name="Baker B.J."/>
            <person name="Lazar C.S."/>
            <person name="Teske A.P."/>
            <person name="Dick G.J."/>
        </authorList>
    </citation>
    <scope>NUCLEOTIDE SEQUENCE [LARGE SCALE GENOMIC DNA]</scope>
    <source>
        <strain evidence="1">SM1_77</strain>
    </source>
</reference>
<organism evidence="1 2">
    <name type="scientific">candidate division WOR_3 bacterium SM1_77</name>
    <dbReference type="NCBI Taxonomy" id="1703778"/>
    <lineage>
        <taxon>Bacteria</taxon>
        <taxon>Bacteria division WOR-3</taxon>
    </lineage>
</organism>
<name>A0A0S8JVP0_UNCW3</name>
<evidence type="ECO:0000313" key="2">
    <source>
        <dbReference type="Proteomes" id="UP000050975"/>
    </source>
</evidence>
<feature type="non-terminal residue" evidence="1">
    <location>
        <position position="1"/>
    </location>
</feature>
<protein>
    <submittedName>
        <fullName evidence="1">Uncharacterized protein</fullName>
    </submittedName>
</protein>
<dbReference type="AlphaFoldDB" id="A0A0S8JVP0"/>
<dbReference type="Proteomes" id="UP000050975">
    <property type="component" value="Unassembled WGS sequence"/>
</dbReference>
<comment type="caution">
    <text evidence="1">The sequence shown here is derived from an EMBL/GenBank/DDBJ whole genome shotgun (WGS) entry which is preliminary data.</text>
</comment>
<gene>
    <name evidence="1" type="ORF">AMJ74_04975</name>
</gene>
<accession>A0A0S8JVP0</accession>
<dbReference type="EMBL" id="LJVE01000095">
    <property type="protein sequence ID" value="KPL13586.1"/>
    <property type="molecule type" value="Genomic_DNA"/>
</dbReference>